<evidence type="ECO:0000256" key="11">
    <source>
        <dbReference type="ARBA" id="ARBA00023204"/>
    </source>
</evidence>
<dbReference type="Proteomes" id="UP000739565">
    <property type="component" value="Unassembled WGS sequence"/>
</dbReference>
<dbReference type="GO" id="GO:0006281">
    <property type="term" value="P:DNA repair"/>
    <property type="evidence" value="ECO:0007669"/>
    <property type="project" value="UniProtKB-KW"/>
</dbReference>
<dbReference type="SUPFAM" id="SSF52141">
    <property type="entry name" value="Uracil-DNA glycosylase-like"/>
    <property type="match status" value="1"/>
</dbReference>
<dbReference type="SMART" id="SM00986">
    <property type="entry name" value="UDG"/>
    <property type="match status" value="1"/>
</dbReference>
<reference evidence="13" key="1">
    <citation type="submission" date="2021-07" db="EMBL/GenBank/DDBJ databases">
        <title>New genus and species of the family Alcaligenaceae.</title>
        <authorList>
            <person name="Hahn M.W."/>
        </authorList>
    </citation>
    <scope>NUCLEOTIDE SEQUENCE</scope>
    <source>
        <strain evidence="13">LF4-65</strain>
    </source>
</reference>
<comment type="catalytic activity">
    <reaction evidence="1">
        <text>Hydrolyzes single-stranded DNA or mismatched double-stranded DNA and polynucleotides, releasing free uracil.</text>
        <dbReference type="EC" id="3.2.2.27"/>
    </reaction>
</comment>
<comment type="caution">
    <text evidence="13">The sequence shown here is derived from an EMBL/GenBank/DDBJ whole genome shotgun (WGS) entry which is preliminary data.</text>
</comment>
<sequence>MNDTRPATLSLTSLQLAWLAELGIEKPWVPASTATVAQAGGVSVQQTPAAIRPAKPMSSAVAAKVLNQATPSPERVEALSDLAALKAAVQACTSCGLCSARQQAVMGEGVTQPAIMVVGEAPGEQDDRQGQAFVGRPGVLLDNMLAAIQSGRGHDAYVTTIIKCRPTGNRNPRPEEVAACQPYLMREIALQQPFTILALGRFAAQALLGSEEPLQTLRERTHSIQVGGRTIPLVVSYNPSYLLSHPNEKAAAWKDLQRIKALCRGPLVQFDPAA</sequence>
<dbReference type="InterPro" id="IPR051536">
    <property type="entry name" value="UDG_Type-4/5"/>
</dbReference>
<dbReference type="PANTHER" id="PTHR33693:SF1">
    <property type="entry name" value="TYPE-4 URACIL-DNA GLYCOSYLASE"/>
    <property type="match status" value="1"/>
</dbReference>
<evidence type="ECO:0000256" key="9">
    <source>
        <dbReference type="ARBA" id="ARBA00023004"/>
    </source>
</evidence>
<proteinExistence type="inferred from homology"/>
<evidence type="ECO:0000256" key="8">
    <source>
        <dbReference type="ARBA" id="ARBA00022801"/>
    </source>
</evidence>
<dbReference type="InterPro" id="IPR005273">
    <property type="entry name" value="Ura-DNA_glyco_family4"/>
</dbReference>
<dbReference type="GO" id="GO:0004844">
    <property type="term" value="F:uracil DNA N-glycosylase activity"/>
    <property type="evidence" value="ECO:0007669"/>
    <property type="project" value="UniProtKB-EC"/>
</dbReference>
<gene>
    <name evidence="13" type="ORF">KZZ10_12465</name>
</gene>
<keyword evidence="14" id="KW-1185">Reference proteome</keyword>
<keyword evidence="10" id="KW-0411">Iron-sulfur</keyword>
<evidence type="ECO:0000259" key="12">
    <source>
        <dbReference type="SMART" id="SM00986"/>
    </source>
</evidence>
<keyword evidence="11" id="KW-0234">DNA repair</keyword>
<dbReference type="InterPro" id="IPR005122">
    <property type="entry name" value="Uracil-DNA_glycosylase-like"/>
</dbReference>
<dbReference type="RefSeq" id="WP_259661859.1">
    <property type="nucleotide sequence ID" value="NZ_JAHXRI010000010.1"/>
</dbReference>
<evidence type="ECO:0000313" key="14">
    <source>
        <dbReference type="Proteomes" id="UP000739565"/>
    </source>
</evidence>
<name>A0A953NBT6_9BURK</name>
<evidence type="ECO:0000256" key="10">
    <source>
        <dbReference type="ARBA" id="ARBA00023014"/>
    </source>
</evidence>
<evidence type="ECO:0000256" key="3">
    <source>
        <dbReference type="ARBA" id="ARBA00012030"/>
    </source>
</evidence>
<dbReference type="EC" id="3.2.2.27" evidence="3"/>
<evidence type="ECO:0000256" key="2">
    <source>
        <dbReference type="ARBA" id="ARBA00006521"/>
    </source>
</evidence>
<keyword evidence="8" id="KW-0378">Hydrolase</keyword>
<evidence type="ECO:0000256" key="1">
    <source>
        <dbReference type="ARBA" id="ARBA00001400"/>
    </source>
</evidence>
<dbReference type="AlphaFoldDB" id="A0A953NBT6"/>
<comment type="similarity">
    <text evidence="2">Belongs to the uracil-DNA glycosylase (UDG) superfamily. Type 4 (UDGa) family.</text>
</comment>
<keyword evidence="7" id="KW-0227">DNA damage</keyword>
<evidence type="ECO:0000256" key="5">
    <source>
        <dbReference type="ARBA" id="ARBA00022485"/>
    </source>
</evidence>
<dbReference type="GO" id="GO:0051539">
    <property type="term" value="F:4 iron, 4 sulfur cluster binding"/>
    <property type="evidence" value="ECO:0007669"/>
    <property type="project" value="UniProtKB-KW"/>
</dbReference>
<dbReference type="PANTHER" id="PTHR33693">
    <property type="entry name" value="TYPE-5 URACIL-DNA GLYCOSYLASE"/>
    <property type="match status" value="1"/>
</dbReference>
<dbReference type="GO" id="GO:0046872">
    <property type="term" value="F:metal ion binding"/>
    <property type="evidence" value="ECO:0007669"/>
    <property type="project" value="UniProtKB-KW"/>
</dbReference>
<accession>A0A953NBT6</accession>
<dbReference type="Pfam" id="PF03167">
    <property type="entry name" value="UDG"/>
    <property type="match status" value="1"/>
</dbReference>
<dbReference type="InterPro" id="IPR036895">
    <property type="entry name" value="Uracil-DNA_glycosylase-like_sf"/>
</dbReference>
<organism evidence="13 14">
    <name type="scientific">Zwartia hollandica</name>
    <dbReference type="NCBI Taxonomy" id="324606"/>
    <lineage>
        <taxon>Bacteria</taxon>
        <taxon>Pseudomonadati</taxon>
        <taxon>Pseudomonadota</taxon>
        <taxon>Betaproteobacteria</taxon>
        <taxon>Burkholderiales</taxon>
        <taxon>Alcaligenaceae</taxon>
        <taxon>Zwartia</taxon>
    </lineage>
</organism>
<evidence type="ECO:0000256" key="7">
    <source>
        <dbReference type="ARBA" id="ARBA00022763"/>
    </source>
</evidence>
<keyword evidence="5" id="KW-0004">4Fe-4S</keyword>
<dbReference type="NCBIfam" id="TIGR00758">
    <property type="entry name" value="UDG_fam4"/>
    <property type="match status" value="1"/>
</dbReference>
<evidence type="ECO:0000256" key="6">
    <source>
        <dbReference type="ARBA" id="ARBA00022723"/>
    </source>
</evidence>
<protein>
    <recommendedName>
        <fullName evidence="4">Type-4 uracil-DNA glycosylase</fullName>
        <ecNumber evidence="3">3.2.2.27</ecNumber>
    </recommendedName>
</protein>
<dbReference type="EMBL" id="JAHXRI010000010">
    <property type="protein sequence ID" value="MBZ1351462.1"/>
    <property type="molecule type" value="Genomic_DNA"/>
</dbReference>
<evidence type="ECO:0000313" key="13">
    <source>
        <dbReference type="EMBL" id="MBZ1351462.1"/>
    </source>
</evidence>
<dbReference type="SMART" id="SM00987">
    <property type="entry name" value="UreE_C"/>
    <property type="match status" value="1"/>
</dbReference>
<dbReference type="CDD" id="cd10030">
    <property type="entry name" value="UDG-F4_TTUDGA_SPO1dp_like"/>
    <property type="match status" value="1"/>
</dbReference>
<keyword evidence="6" id="KW-0479">Metal-binding</keyword>
<feature type="domain" description="Uracil-DNA glycosylase-like" evidence="12">
    <location>
        <begin position="106"/>
        <end position="257"/>
    </location>
</feature>
<evidence type="ECO:0000256" key="4">
    <source>
        <dbReference type="ARBA" id="ARBA00019403"/>
    </source>
</evidence>
<dbReference type="Gene3D" id="3.40.470.10">
    <property type="entry name" value="Uracil-DNA glycosylase-like domain"/>
    <property type="match status" value="1"/>
</dbReference>
<keyword evidence="9" id="KW-0408">Iron</keyword>